<feature type="domain" description="DUF4283" evidence="3">
    <location>
        <begin position="124"/>
        <end position="204"/>
    </location>
</feature>
<dbReference type="InterPro" id="IPR036691">
    <property type="entry name" value="Endo/exonu/phosph_ase_sf"/>
</dbReference>
<dbReference type="SUPFAM" id="SSF56219">
    <property type="entry name" value="DNase I-like"/>
    <property type="match status" value="1"/>
</dbReference>
<feature type="compositionally biased region" description="Basic and acidic residues" evidence="1">
    <location>
        <begin position="307"/>
        <end position="322"/>
    </location>
</feature>
<dbReference type="InterPro" id="IPR025558">
    <property type="entry name" value="DUF4283"/>
</dbReference>
<feature type="compositionally biased region" description="Basic residues" evidence="1">
    <location>
        <begin position="1"/>
        <end position="10"/>
    </location>
</feature>
<dbReference type="ExpressionAtlas" id="A0A2K3N2M8">
    <property type="expression patterns" value="baseline"/>
</dbReference>
<dbReference type="Proteomes" id="UP000236291">
    <property type="component" value="Unassembled WGS sequence"/>
</dbReference>
<proteinExistence type="predicted"/>
<protein>
    <submittedName>
        <fullName evidence="4">Uncharacterized protein</fullName>
    </submittedName>
</protein>
<dbReference type="PANTHER" id="PTHR33233:SF17">
    <property type="entry name" value="DUF4283 DOMAIN-CONTAINING PROTEIN"/>
    <property type="match status" value="1"/>
</dbReference>
<comment type="caution">
    <text evidence="4">The sequence shown here is derived from an EMBL/GenBank/DDBJ whole genome shotgun (WGS) entry which is preliminary data.</text>
</comment>
<evidence type="ECO:0000313" key="4">
    <source>
        <dbReference type="EMBL" id="PNX97311.1"/>
    </source>
</evidence>
<name>A0A2K3N2M8_TRIPR</name>
<accession>A0A2K3N2M8</accession>
<reference evidence="4 5" key="1">
    <citation type="journal article" date="2014" name="Am. J. Bot.">
        <title>Genome assembly and annotation for red clover (Trifolium pratense; Fabaceae).</title>
        <authorList>
            <person name="Istvanek J."/>
            <person name="Jaros M."/>
            <person name="Krenek A."/>
            <person name="Repkova J."/>
        </authorList>
    </citation>
    <scope>NUCLEOTIDE SEQUENCE [LARGE SCALE GENOMIC DNA]</scope>
    <source>
        <strain evidence="5">cv. Tatra</strain>
        <tissue evidence="4">Young leaves</tissue>
    </source>
</reference>
<reference evidence="4 5" key="2">
    <citation type="journal article" date="2017" name="Front. Plant Sci.">
        <title>Gene Classification and Mining of Molecular Markers Useful in Red Clover (Trifolium pratense) Breeding.</title>
        <authorList>
            <person name="Istvanek J."/>
            <person name="Dluhosova J."/>
            <person name="Dluhos P."/>
            <person name="Patkova L."/>
            <person name="Nedelnik J."/>
            <person name="Repkova J."/>
        </authorList>
    </citation>
    <scope>NUCLEOTIDE SEQUENCE [LARGE SCALE GENOMIC DNA]</scope>
    <source>
        <strain evidence="5">cv. Tatra</strain>
        <tissue evidence="4">Young leaves</tissue>
    </source>
</reference>
<evidence type="ECO:0000256" key="1">
    <source>
        <dbReference type="SAM" id="MobiDB-lite"/>
    </source>
</evidence>
<dbReference type="STRING" id="57577.A0A2K3N2M8"/>
<organism evidence="4 5">
    <name type="scientific">Trifolium pratense</name>
    <name type="common">Red clover</name>
    <dbReference type="NCBI Taxonomy" id="57577"/>
    <lineage>
        <taxon>Eukaryota</taxon>
        <taxon>Viridiplantae</taxon>
        <taxon>Streptophyta</taxon>
        <taxon>Embryophyta</taxon>
        <taxon>Tracheophyta</taxon>
        <taxon>Spermatophyta</taxon>
        <taxon>Magnoliopsida</taxon>
        <taxon>eudicotyledons</taxon>
        <taxon>Gunneridae</taxon>
        <taxon>Pentapetalae</taxon>
        <taxon>rosids</taxon>
        <taxon>fabids</taxon>
        <taxon>Fabales</taxon>
        <taxon>Fabaceae</taxon>
        <taxon>Papilionoideae</taxon>
        <taxon>50 kb inversion clade</taxon>
        <taxon>NPAAA clade</taxon>
        <taxon>Hologalegina</taxon>
        <taxon>IRL clade</taxon>
        <taxon>Trifolieae</taxon>
        <taxon>Trifolium</taxon>
    </lineage>
</organism>
<dbReference type="GO" id="GO:0003824">
    <property type="term" value="F:catalytic activity"/>
    <property type="evidence" value="ECO:0007669"/>
    <property type="project" value="InterPro"/>
</dbReference>
<feature type="compositionally biased region" description="Pro residues" evidence="1">
    <location>
        <begin position="11"/>
        <end position="23"/>
    </location>
</feature>
<dbReference type="Pfam" id="PF03372">
    <property type="entry name" value="Exo_endo_phos"/>
    <property type="match status" value="1"/>
</dbReference>
<feature type="region of interest" description="Disordered" evidence="1">
    <location>
        <begin position="1"/>
        <end position="48"/>
    </location>
</feature>
<feature type="region of interest" description="Disordered" evidence="1">
    <location>
        <begin position="307"/>
        <end position="328"/>
    </location>
</feature>
<gene>
    <name evidence="4" type="ORF">L195_g020537</name>
</gene>
<feature type="compositionally biased region" description="Polar residues" evidence="1">
    <location>
        <begin position="24"/>
        <end position="43"/>
    </location>
</feature>
<feature type="domain" description="Endonuclease/exonuclease/phosphatase" evidence="2">
    <location>
        <begin position="379"/>
        <end position="592"/>
    </location>
</feature>
<evidence type="ECO:0000313" key="5">
    <source>
        <dbReference type="Proteomes" id="UP000236291"/>
    </source>
</evidence>
<dbReference type="InterPro" id="IPR005135">
    <property type="entry name" value="Endo/exonuclease/phosphatase"/>
</dbReference>
<dbReference type="PANTHER" id="PTHR33233">
    <property type="entry name" value="ENDONUCLEASE/EXONUCLEASE/PHOSPHATASE"/>
    <property type="match status" value="1"/>
</dbReference>
<evidence type="ECO:0000259" key="2">
    <source>
        <dbReference type="Pfam" id="PF03372"/>
    </source>
</evidence>
<dbReference type="AlphaFoldDB" id="A0A2K3N2M8"/>
<dbReference type="Pfam" id="PF14111">
    <property type="entry name" value="DUF4283"/>
    <property type="match status" value="1"/>
</dbReference>
<dbReference type="EMBL" id="ASHM01015406">
    <property type="protein sequence ID" value="PNX97311.1"/>
    <property type="molecule type" value="Genomic_DNA"/>
</dbReference>
<evidence type="ECO:0000259" key="3">
    <source>
        <dbReference type="Pfam" id="PF14111"/>
    </source>
</evidence>
<dbReference type="Gene3D" id="3.60.10.10">
    <property type="entry name" value="Endonuclease/exonuclease/phosphatase"/>
    <property type="match status" value="1"/>
</dbReference>
<sequence>MGRGRGRPRKSVPPSPARSPTPLIPTQQDATAASNTNDGSSSVPIEKVEDEGFCSKASSIAPKDLNDPADCKQQDGTKKLWVDVLSGNRNPANGLAMEYVAPTRVNGEVEVEIDAADIASEVKFWETSLIMYVLGGDLSMTAVKQFMTKFWNFAKLPDMFYNEEGYFILRFHSFQDKDDVLMKGPYTIRNMPMILRDWKPDFSLKRDMLRTLPIWVKLPQLPLHLWGVRSLSKIGSAIGNPIVTDECTANKFRVSYARILVEMDVTQELPTDITIKDSAGNKMKQVVEYEWKPLFCDKCQKMGHRCAKDPPPRMEKQWKPKPPEAQPVEQTPLLTDEHMTGKEADTWTEIHRNGKVKGKGTQGDNSHTQVMCSNGGLNKAGKAREIGSRLLSLRPEIVVLIETRVKSAKADSIRNKLRLKGKYLDNYHNHENGRIWLYWDDRAVDIRLVSSTTQMIHCGLYDINGNFLHWFTAIYALNQLEHRRRLWKELEDLHQHQQGPWCIMGDFNNVLRAADRIGGKMVHESEYSDMISMMDKAGLSEMDSLGDYYTWSNKHVNGTIYSRIDRVLGNVDWFQLNLDATLTNLDPGISDHALLCLKGRDKAN</sequence>
<feature type="non-terminal residue" evidence="4">
    <location>
        <position position="604"/>
    </location>
</feature>